<dbReference type="PANTHER" id="PTHR47331:SF5">
    <property type="entry name" value="RIBONUCLEASE H"/>
    <property type="match status" value="1"/>
</dbReference>
<feature type="compositionally biased region" description="Polar residues" evidence="1">
    <location>
        <begin position="152"/>
        <end position="164"/>
    </location>
</feature>
<dbReference type="VEuPathDB" id="VectorBase:AARA21_010027"/>
<accession>A0A182I0Y8</accession>
<protein>
    <submittedName>
        <fullName evidence="2">Uncharacterized protein</fullName>
    </submittedName>
</protein>
<proteinExistence type="predicted"/>
<dbReference type="Pfam" id="PF03564">
    <property type="entry name" value="DUF1759"/>
    <property type="match status" value="1"/>
</dbReference>
<evidence type="ECO:0000313" key="2">
    <source>
        <dbReference type="EnsemblMetazoa" id="AARA007227-PA"/>
    </source>
</evidence>
<dbReference type="VEuPathDB" id="VectorBase:AARA007227"/>
<evidence type="ECO:0000313" key="3">
    <source>
        <dbReference type="Proteomes" id="UP000075840"/>
    </source>
</evidence>
<dbReference type="PANTHER" id="PTHR47331">
    <property type="entry name" value="PHD-TYPE DOMAIN-CONTAINING PROTEIN"/>
    <property type="match status" value="1"/>
</dbReference>
<organism evidence="2 3">
    <name type="scientific">Anopheles arabiensis</name>
    <name type="common">Mosquito</name>
    <dbReference type="NCBI Taxonomy" id="7173"/>
    <lineage>
        <taxon>Eukaryota</taxon>
        <taxon>Metazoa</taxon>
        <taxon>Ecdysozoa</taxon>
        <taxon>Arthropoda</taxon>
        <taxon>Hexapoda</taxon>
        <taxon>Insecta</taxon>
        <taxon>Pterygota</taxon>
        <taxon>Neoptera</taxon>
        <taxon>Endopterygota</taxon>
        <taxon>Diptera</taxon>
        <taxon>Nematocera</taxon>
        <taxon>Culicoidea</taxon>
        <taxon>Culicidae</taxon>
        <taxon>Anophelinae</taxon>
        <taxon>Anopheles</taxon>
    </lineage>
</organism>
<keyword evidence="3" id="KW-1185">Reference proteome</keyword>
<reference evidence="2" key="1">
    <citation type="submission" date="2022-08" db="UniProtKB">
        <authorList>
            <consortium name="EnsemblMetazoa"/>
        </authorList>
    </citation>
    <scope>IDENTIFICATION</scope>
    <source>
        <strain evidence="2">Dongola</strain>
    </source>
</reference>
<dbReference type="AlphaFoldDB" id="A0A182I0Y8"/>
<dbReference type="VEuPathDB" id="VectorBase:AARA21_009270"/>
<dbReference type="Proteomes" id="UP000075840">
    <property type="component" value="Unassembled WGS sequence"/>
</dbReference>
<name>A0A182I0Y8_ANOAR</name>
<feature type="region of interest" description="Disordered" evidence="1">
    <location>
        <begin position="149"/>
        <end position="168"/>
    </location>
</feature>
<dbReference type="InterPro" id="IPR005312">
    <property type="entry name" value="DUF1759"/>
</dbReference>
<sequence>RLQHCLKGAALDAVGHLLLFPGGLSEVISTLKARYGRSDLIVDRAVESVKRLPVPRMEKLDTIVEFGFAVKRLIATVQVSGLVGYMYDVVLLKELTRKLPPVLCIEWARLRKRSHEVNIFLFGRWIGELAGDLCGVIDMPDTDVGKGIHQARPNQQQPPRTTAGPSYRSGMGRPSNAYCNTNVVQVDRSTGNSLVDLSSSVCIVVLHGPKANVETYAFFDDGSTSTFMDHDLLEELGLKGTPRPLCIQWTGNVTREEHDSVQVAVHISGKQKKTAP</sequence>
<evidence type="ECO:0000256" key="1">
    <source>
        <dbReference type="SAM" id="MobiDB-lite"/>
    </source>
</evidence>
<dbReference type="EMBL" id="APCN01007652">
    <property type="status" value="NOT_ANNOTATED_CDS"/>
    <property type="molecule type" value="Genomic_DNA"/>
</dbReference>
<dbReference type="EnsemblMetazoa" id="AARA007227-RA">
    <property type="protein sequence ID" value="AARA007227-PA"/>
    <property type="gene ID" value="AARA007227"/>
</dbReference>